<accession>A0ACC1S8F4</accession>
<organism evidence="1 2">
    <name type="scientific">Phlebia brevispora</name>
    <dbReference type="NCBI Taxonomy" id="194682"/>
    <lineage>
        <taxon>Eukaryota</taxon>
        <taxon>Fungi</taxon>
        <taxon>Dikarya</taxon>
        <taxon>Basidiomycota</taxon>
        <taxon>Agaricomycotina</taxon>
        <taxon>Agaricomycetes</taxon>
        <taxon>Polyporales</taxon>
        <taxon>Meruliaceae</taxon>
        <taxon>Phlebia</taxon>
    </lineage>
</organism>
<sequence>MADINKIAQEFTNFYYQTFDTNRAQLEALYRPTSMLTFEGTQILGVKPIIEKLVNLPFQKVVHQVVTLDAQPSSTAMASLIVSVTGQLVVDDSTNPLHFSQVFQLIPEGPGYYVFNDIFRLNYG</sequence>
<evidence type="ECO:0000313" key="1">
    <source>
        <dbReference type="EMBL" id="KAJ3534252.1"/>
    </source>
</evidence>
<comment type="caution">
    <text evidence="1">The sequence shown here is derived from an EMBL/GenBank/DDBJ whole genome shotgun (WGS) entry which is preliminary data.</text>
</comment>
<keyword evidence="2" id="KW-1185">Reference proteome</keyword>
<protein>
    <submittedName>
        <fullName evidence="1">Uncharacterized protein</fullName>
    </submittedName>
</protein>
<gene>
    <name evidence="1" type="ORF">NM688_g7165</name>
</gene>
<dbReference type="EMBL" id="JANHOG010001619">
    <property type="protein sequence ID" value="KAJ3534252.1"/>
    <property type="molecule type" value="Genomic_DNA"/>
</dbReference>
<name>A0ACC1S8F4_9APHY</name>
<proteinExistence type="predicted"/>
<evidence type="ECO:0000313" key="2">
    <source>
        <dbReference type="Proteomes" id="UP001148662"/>
    </source>
</evidence>
<dbReference type="Proteomes" id="UP001148662">
    <property type="component" value="Unassembled WGS sequence"/>
</dbReference>
<reference evidence="1" key="1">
    <citation type="submission" date="2022-07" db="EMBL/GenBank/DDBJ databases">
        <title>Genome Sequence of Phlebia brevispora.</title>
        <authorList>
            <person name="Buettner E."/>
        </authorList>
    </citation>
    <scope>NUCLEOTIDE SEQUENCE</scope>
    <source>
        <strain evidence="1">MPL23</strain>
    </source>
</reference>